<dbReference type="PROSITE" id="PS50234">
    <property type="entry name" value="VWFA"/>
    <property type="match status" value="2"/>
</dbReference>
<dbReference type="InterPro" id="IPR028994">
    <property type="entry name" value="Integrin_alpha_N"/>
</dbReference>
<dbReference type="InterPro" id="IPR036465">
    <property type="entry name" value="vWFA_dom_sf"/>
</dbReference>
<evidence type="ECO:0000256" key="2">
    <source>
        <dbReference type="ARBA" id="ARBA00008054"/>
    </source>
</evidence>
<evidence type="ECO:0000256" key="11">
    <source>
        <dbReference type="ARBA" id="ARBA00023136"/>
    </source>
</evidence>
<feature type="repeat" description="FG-GAP" evidence="15">
    <location>
        <begin position="509"/>
        <end position="570"/>
    </location>
</feature>
<keyword evidence="9" id="KW-1133">Transmembrane helix</keyword>
<dbReference type="PANTHER" id="PTHR23220:SF118">
    <property type="entry name" value="INTEGRIN ALPHA-X"/>
    <property type="match status" value="1"/>
</dbReference>
<sequence>MRKAAKRGWLRCRLLVSDPLIQLNQTQRGQIYRCAVTEGNCLPLPITVTNEAVNMSLGLSMSIDPQSSRAVVCGPTIPKNCDEITTYNGMCFKISPDNVVSTSVPETLRECPISQIDIAFLLDGSGSVKPPEFIKMKDFVIEMIKSFIDRNTQFAIAQFSTQCVIHYKFEQVKDAMWWQDAVNRISQQRGWTYTARAIRKLMNELFVSNGGARPSASKILVVITDGESTDPNDLTAAVQQAQAKNIIRYAIGVGDAFNRDKAREELATIASLPTNNHVFQVTDFDALESIREKLKENIIAIEGTQTSGDSSRMEFAQDGFSAAFTSNTDMIMTAVGAFQWKGGYQLYKPNDNSAVFQAGTEHDSYLGYSLAIATMSGAKYAVMGAPRHKHKGQPQIGSYFGAEVCVVDLNRDSNTDLLLVSAPTYMESDREGIVFVYIFTRRSDFIFLDTLVGMAGQRGQFGSSLASPADLNGDGFMDVLIGAPLEENGQGSIYIFNGRDGVIIPKYSQRIAGSSVRPGLRFFGISLSQSSLDQSQDNLPDIAVGSKGAVLLLRSRPIMLLETKVTYNPTKIPTGDCAKPLQNTLTVCFTMSRYRHGITGLAANINYTITLDAKRQKYRANFSPKKRLLSDVMKIGVQEVCKSHAFFIEACSEDALNPLSNQLNFTFEGLPSASMQNLRPILLPEIKTSTDHNLDFEINCGTDNLCVDDLRMDFNFSGATNIEVGIMQELNVTVFVENRGENSYNTLFTLKYPFGLSYRRFTSKQGRVECVSLDAERGVTLGETSCQISKPILKEKTQVVFEITYSINKESTPGQNVTFTAEVRSGNDKHSIDSEFKKKKTIDVKYAIYIALISCDVTLIKNEWKLYNISGNVSSGWIEQTGLRAAVFELVSSTSLDYDKSKYIFFSSDPQRTAPSLQINTQVEVYEEANLTKEIIGGVIGGLLLLALIAAALYKFNTFFVKNLVKLSNIHKWGNIGEFRKSTFTCLLVSDPLIQLSQTQRGQIYRCAVTEGNCLPLPITVTNEAVNMSLGLSMSIDPQSSGAVVCGPTIPKNCDEITTYNGMCFKISPDNVVSRSVPKTLRECPSQTDIAFLLDGSGSVKPLEFIKMKDFVIEMINSFIDRDTQFAIAQFSTQCVIHYKFEQVKHAMWWQDAVNQISQQRGWTYTARAIRKLVGNAFNSYSARRELETIASLPSNNHVFKVTDFDALENIREKLKENIIAIEGTQTSGDSSRMEFAQDGFSAAFTSNAFSEDALNPVSNQLTFTFEGLPSRTMQNIKPILLPEIKTTTDHNLDFEINCGHDDICVDDLRMDFNFSGATNIEVGIMQEINVTVFVENRGENSYNTLFTLKYPFGLSYRRFTSKQGRVECVSLDSEQRGSFGETTCHISKPILKGNTQAVFLITYSINKESTFDQNVNFTAQINSGNDQHSQTSELFRRKSTGVKYAINIALIRHEDSSLHINFTAQKNDLAKPVKQILKINTQVEVYEEANLTKEIIGGVIGGLLLLALITAALYKSQNVAFGYKVIQKDELSLFVSDPLIQLSQTLRGQIYRCAVTEGNCMPLPITDSSLHINFTAQKNDSDKPVKQILKVENDFRELTFKVSIRVPVILGDKFIWTDKNLQIPDCVKQRDERPLVTDFVEVIKKDRVVTGLRAAVFQLVSSASLDYDESKYVFFSSDPQHTAPSLQINTQVEVYEEANLTKEILGGVIGGLAVLTAAFYKRFSTFSLRGDHSAEFTFSTGRGKFGPRGSSQPMRTEGQWL</sequence>
<dbReference type="Pfam" id="PF01839">
    <property type="entry name" value="FG-GAP"/>
    <property type="match status" value="1"/>
</dbReference>
<dbReference type="Gene3D" id="2.60.40.1530">
    <property type="entry name" value="ntegrin, alpha v. Chain A, domain 4"/>
    <property type="match status" value="2"/>
</dbReference>
<evidence type="ECO:0000256" key="15">
    <source>
        <dbReference type="PROSITE-ProRule" id="PRU00803"/>
    </source>
</evidence>
<keyword evidence="5" id="KW-0732">Signal</keyword>
<dbReference type="Gene3D" id="1.20.5.930">
    <property type="entry name" value="Bicelle-embedded integrin alpha(iib) transmembrane segment"/>
    <property type="match status" value="2"/>
</dbReference>
<comment type="subcellular location">
    <subcellularLocation>
        <location evidence="1 16">Membrane</location>
        <topology evidence="1 16">Single-pass type I membrane protein</topology>
    </subcellularLocation>
</comment>
<dbReference type="GO" id="GO:0007229">
    <property type="term" value="P:integrin-mediated signaling pathway"/>
    <property type="evidence" value="ECO:0007669"/>
    <property type="project" value="UniProtKB-KW"/>
</dbReference>
<dbReference type="InterPro" id="IPR013649">
    <property type="entry name" value="Integrin_alpha_Ig-like_1"/>
</dbReference>
<evidence type="ECO:0000256" key="1">
    <source>
        <dbReference type="ARBA" id="ARBA00004479"/>
    </source>
</evidence>
<evidence type="ECO:0000256" key="8">
    <source>
        <dbReference type="ARBA" id="ARBA00022889"/>
    </source>
</evidence>
<evidence type="ECO:0000256" key="16">
    <source>
        <dbReference type="RuleBase" id="RU003762"/>
    </source>
</evidence>
<dbReference type="InterPro" id="IPR013517">
    <property type="entry name" value="FG-GAP"/>
</dbReference>
<dbReference type="PRINTS" id="PR01185">
    <property type="entry name" value="INTEGRINA"/>
</dbReference>
<keyword evidence="7" id="KW-0106">Calcium</keyword>
<dbReference type="Pfam" id="PF20805">
    <property type="entry name" value="Integrin_A_Ig_2"/>
    <property type="match status" value="2"/>
</dbReference>
<proteinExistence type="evidence at transcript level"/>
<dbReference type="SUPFAM" id="SSF69179">
    <property type="entry name" value="Integrin domains"/>
    <property type="match status" value="3"/>
</dbReference>
<evidence type="ECO:0000259" key="18">
    <source>
        <dbReference type="PROSITE" id="PS50234"/>
    </source>
</evidence>
<evidence type="ECO:0000256" key="12">
    <source>
        <dbReference type="ARBA" id="ARBA00023157"/>
    </source>
</evidence>
<dbReference type="GO" id="GO:0008305">
    <property type="term" value="C:integrin complex"/>
    <property type="evidence" value="ECO:0007669"/>
    <property type="project" value="InterPro"/>
</dbReference>
<feature type="repeat" description="FG-GAP" evidence="15">
    <location>
        <begin position="385"/>
        <end position="446"/>
    </location>
</feature>
<organism evidence="19">
    <name type="scientific">Ctenopharyngodon idella</name>
    <name type="common">Grass carp</name>
    <name type="synonym">Leuciscus idella</name>
    <dbReference type="NCBI Taxonomy" id="7959"/>
    <lineage>
        <taxon>Eukaryota</taxon>
        <taxon>Metazoa</taxon>
        <taxon>Chordata</taxon>
        <taxon>Craniata</taxon>
        <taxon>Vertebrata</taxon>
        <taxon>Euteleostomi</taxon>
        <taxon>Actinopterygii</taxon>
        <taxon>Neopterygii</taxon>
        <taxon>Teleostei</taxon>
        <taxon>Ostariophysi</taxon>
        <taxon>Cypriniformes</taxon>
        <taxon>Xenocyprididae</taxon>
        <taxon>Xenocypridinae</taxon>
        <taxon>Ctenopharyngodon</taxon>
    </lineage>
</organism>
<dbReference type="Pfam" id="PF00092">
    <property type="entry name" value="VWA"/>
    <property type="match status" value="2"/>
</dbReference>
<keyword evidence="3" id="KW-0812">Transmembrane</keyword>
<dbReference type="Gene3D" id="2.60.40.1510">
    <property type="entry name" value="ntegrin, alpha v. Chain A, domain 3"/>
    <property type="match status" value="2"/>
</dbReference>
<keyword evidence="12" id="KW-1015">Disulfide bond</keyword>
<feature type="repeat" description="FG-GAP" evidence="15">
    <location>
        <begin position="448"/>
        <end position="505"/>
    </location>
</feature>
<dbReference type="Gene3D" id="2.60.40.1460">
    <property type="entry name" value="Integrin domains. Chain A, domain 2"/>
    <property type="match status" value="1"/>
</dbReference>
<dbReference type="Gene3D" id="3.40.50.410">
    <property type="entry name" value="von Willebrand factor, type A domain"/>
    <property type="match status" value="2"/>
</dbReference>
<keyword evidence="6" id="KW-0677">Repeat</keyword>
<evidence type="ECO:0000313" key="19">
    <source>
        <dbReference type="EMBL" id="WZW00590.1"/>
    </source>
</evidence>
<dbReference type="InterPro" id="IPR000413">
    <property type="entry name" value="Integrin_alpha"/>
</dbReference>
<comment type="similarity">
    <text evidence="2 16">Belongs to the integrin alpha chain family.</text>
</comment>
<dbReference type="SUPFAM" id="SSF69318">
    <property type="entry name" value="Integrin alpha N-terminal domain"/>
    <property type="match status" value="1"/>
</dbReference>
<feature type="domain" description="VWFA" evidence="18">
    <location>
        <begin position="117"/>
        <end position="294"/>
    </location>
</feature>
<keyword evidence="11" id="KW-0472">Membrane</keyword>
<keyword evidence="8 16" id="KW-0130">Cell adhesion</keyword>
<evidence type="ECO:0000256" key="13">
    <source>
        <dbReference type="ARBA" id="ARBA00023170"/>
    </source>
</evidence>
<dbReference type="Gene3D" id="2.130.10.130">
    <property type="entry name" value="Integrin alpha, N-terminal"/>
    <property type="match status" value="2"/>
</dbReference>
<dbReference type="EMBL" id="PP068351">
    <property type="protein sequence ID" value="WZW00590.1"/>
    <property type="molecule type" value="mRNA"/>
</dbReference>
<dbReference type="SMART" id="SM00327">
    <property type="entry name" value="VWA"/>
    <property type="match status" value="2"/>
</dbReference>
<evidence type="ECO:0000256" key="6">
    <source>
        <dbReference type="ARBA" id="ARBA00022737"/>
    </source>
</evidence>
<keyword evidence="14" id="KW-0325">Glycoprotein</keyword>
<dbReference type="PROSITE" id="PS51470">
    <property type="entry name" value="FG_GAP"/>
    <property type="match status" value="3"/>
</dbReference>
<evidence type="ECO:0000256" key="14">
    <source>
        <dbReference type="ARBA" id="ARBA00023180"/>
    </source>
</evidence>
<dbReference type="PRINTS" id="PR00453">
    <property type="entry name" value="VWFADOMAIN"/>
</dbReference>
<dbReference type="PANTHER" id="PTHR23220">
    <property type="entry name" value="INTEGRIN ALPHA"/>
    <property type="match status" value="1"/>
</dbReference>
<keyword evidence="10 16" id="KW-0401">Integrin</keyword>
<evidence type="ECO:0000256" key="5">
    <source>
        <dbReference type="ARBA" id="ARBA00022729"/>
    </source>
</evidence>
<accession>A0AAU6SI68</accession>
<evidence type="ECO:0000256" key="7">
    <source>
        <dbReference type="ARBA" id="ARBA00022837"/>
    </source>
</evidence>
<keyword evidence="13 16" id="KW-0675">Receptor</keyword>
<keyword evidence="4" id="KW-0479">Metal-binding</keyword>
<gene>
    <name evidence="19" type="primary">CD11b</name>
</gene>
<dbReference type="GO" id="GO:0098609">
    <property type="term" value="P:cell-cell adhesion"/>
    <property type="evidence" value="ECO:0007669"/>
    <property type="project" value="TreeGrafter"/>
</dbReference>
<name>A0AAU6SI68_CTEID</name>
<evidence type="ECO:0000256" key="3">
    <source>
        <dbReference type="ARBA" id="ARBA00022692"/>
    </source>
</evidence>
<dbReference type="SMART" id="SM00191">
    <property type="entry name" value="Int_alpha"/>
    <property type="match status" value="2"/>
</dbReference>
<dbReference type="InterPro" id="IPR032695">
    <property type="entry name" value="Integrin_dom_sf"/>
</dbReference>
<protein>
    <submittedName>
        <fullName evidence="19">CD11b</fullName>
    </submittedName>
</protein>
<evidence type="ECO:0000256" key="9">
    <source>
        <dbReference type="ARBA" id="ARBA00022989"/>
    </source>
</evidence>
<dbReference type="GO" id="GO:0007160">
    <property type="term" value="P:cell-matrix adhesion"/>
    <property type="evidence" value="ECO:0007669"/>
    <property type="project" value="TreeGrafter"/>
</dbReference>
<dbReference type="GO" id="GO:0009897">
    <property type="term" value="C:external side of plasma membrane"/>
    <property type="evidence" value="ECO:0007669"/>
    <property type="project" value="TreeGrafter"/>
</dbReference>
<dbReference type="InterPro" id="IPR013519">
    <property type="entry name" value="Int_alpha_beta-p"/>
</dbReference>
<dbReference type="GO" id="GO:0033627">
    <property type="term" value="P:cell adhesion mediated by integrin"/>
    <property type="evidence" value="ECO:0007669"/>
    <property type="project" value="TreeGrafter"/>
</dbReference>
<feature type="domain" description="VWFA" evidence="18">
    <location>
        <begin position="1089"/>
        <end position="1285"/>
    </location>
</feature>
<dbReference type="GO" id="GO:0046872">
    <property type="term" value="F:metal ion binding"/>
    <property type="evidence" value="ECO:0007669"/>
    <property type="project" value="UniProtKB-KW"/>
</dbReference>
<dbReference type="FunFam" id="3.40.50.410:FF:000012">
    <property type="entry name" value="Integrin, alpha 10"/>
    <property type="match status" value="1"/>
</dbReference>
<dbReference type="SUPFAM" id="SSF53300">
    <property type="entry name" value="vWA-like"/>
    <property type="match status" value="2"/>
</dbReference>
<dbReference type="InterPro" id="IPR048285">
    <property type="entry name" value="Integrin_alpha_Ig-like_2"/>
</dbReference>
<evidence type="ECO:0000256" key="4">
    <source>
        <dbReference type="ARBA" id="ARBA00022723"/>
    </source>
</evidence>
<feature type="region of interest" description="Disordered" evidence="17">
    <location>
        <begin position="1742"/>
        <end position="1762"/>
    </location>
</feature>
<reference evidence="19" key="1">
    <citation type="submission" date="2023-12" db="EMBL/GenBank/DDBJ databases">
        <authorList>
            <person name="Xia N."/>
        </authorList>
    </citation>
    <scope>NUCLEOTIDE SEQUENCE</scope>
</reference>
<dbReference type="GO" id="GO:0005178">
    <property type="term" value="F:integrin binding"/>
    <property type="evidence" value="ECO:0007669"/>
    <property type="project" value="TreeGrafter"/>
</dbReference>
<evidence type="ECO:0000256" key="17">
    <source>
        <dbReference type="SAM" id="MobiDB-lite"/>
    </source>
</evidence>
<evidence type="ECO:0000256" key="10">
    <source>
        <dbReference type="ARBA" id="ARBA00023037"/>
    </source>
</evidence>
<dbReference type="InterPro" id="IPR002035">
    <property type="entry name" value="VWF_A"/>
</dbReference>
<dbReference type="Pfam" id="PF08441">
    <property type="entry name" value="Integrin_A_Ig_1"/>
    <property type="match status" value="1"/>
</dbReference>